<name>A0A2M7GB05_9BACT</name>
<comment type="similarity">
    <text evidence="1 4">Belongs to the 1-acyl-sn-glycerol-3-phosphate acyltransferase family.</text>
</comment>
<protein>
    <recommendedName>
        <fullName evidence="4">1-acyl-sn-glycerol-3-phosphate acyltransferase</fullName>
        <ecNumber evidence="4">2.3.1.51</ecNumber>
    </recommendedName>
</protein>
<dbReference type="SUPFAM" id="SSF69593">
    <property type="entry name" value="Glycerol-3-phosphate (1)-acyltransferase"/>
    <property type="match status" value="1"/>
</dbReference>
<dbReference type="AlphaFoldDB" id="A0A2M7GB05"/>
<dbReference type="InterPro" id="IPR004552">
    <property type="entry name" value="AGP_acyltrans"/>
</dbReference>
<reference evidence="7 8" key="1">
    <citation type="submission" date="2017-09" db="EMBL/GenBank/DDBJ databases">
        <title>Depth-based differentiation of microbial function through sediment-hosted aquifers and enrichment of novel symbionts in the deep terrestrial subsurface.</title>
        <authorList>
            <person name="Probst A.J."/>
            <person name="Ladd B."/>
            <person name="Jarett J.K."/>
            <person name="Geller-Mcgrath D.E."/>
            <person name="Sieber C.M."/>
            <person name="Emerson J.B."/>
            <person name="Anantharaman K."/>
            <person name="Thomas B.C."/>
            <person name="Malmstrom R."/>
            <person name="Stieglmeier M."/>
            <person name="Klingl A."/>
            <person name="Woyke T."/>
            <person name="Ryan C.M."/>
            <person name="Banfield J.F."/>
        </authorList>
    </citation>
    <scope>NUCLEOTIDE SEQUENCE [LARGE SCALE GENOMIC DNA]</scope>
    <source>
        <strain evidence="7">CG17_big_fil_post_rev_8_21_14_2_50_48_46</strain>
    </source>
</reference>
<keyword evidence="4" id="KW-0443">Lipid metabolism</keyword>
<proteinExistence type="inferred from homology"/>
<keyword evidence="4" id="KW-1208">Phospholipid metabolism</keyword>
<dbReference type="PANTHER" id="PTHR10434:SF11">
    <property type="entry name" value="1-ACYL-SN-GLYCEROL-3-PHOSPHATE ACYLTRANSFERASE"/>
    <property type="match status" value="1"/>
</dbReference>
<dbReference type="GO" id="GO:0003841">
    <property type="term" value="F:1-acylglycerol-3-phosphate O-acyltransferase activity"/>
    <property type="evidence" value="ECO:0007669"/>
    <property type="project" value="UniProtKB-UniRule"/>
</dbReference>
<dbReference type="PANTHER" id="PTHR10434">
    <property type="entry name" value="1-ACYL-SN-GLYCEROL-3-PHOSPHATE ACYLTRANSFERASE"/>
    <property type="match status" value="1"/>
</dbReference>
<keyword evidence="5" id="KW-0812">Transmembrane</keyword>
<feature type="transmembrane region" description="Helical" evidence="5">
    <location>
        <begin position="20"/>
        <end position="44"/>
    </location>
</feature>
<evidence type="ECO:0000256" key="1">
    <source>
        <dbReference type="ARBA" id="ARBA00008655"/>
    </source>
</evidence>
<keyword evidence="5" id="KW-0472">Membrane</keyword>
<keyword evidence="4" id="KW-0594">Phospholipid biosynthesis</keyword>
<comment type="domain">
    <text evidence="4">The HXXXXD motif is essential for acyltransferase activity and may constitute the binding site for the phosphate moiety of the glycerol-3-phosphate.</text>
</comment>
<evidence type="ECO:0000256" key="2">
    <source>
        <dbReference type="ARBA" id="ARBA00022679"/>
    </source>
</evidence>
<dbReference type="EC" id="2.3.1.51" evidence="4"/>
<keyword evidence="2 4" id="KW-0808">Transferase</keyword>
<dbReference type="GO" id="GO:0006654">
    <property type="term" value="P:phosphatidic acid biosynthetic process"/>
    <property type="evidence" value="ECO:0007669"/>
    <property type="project" value="TreeGrafter"/>
</dbReference>
<feature type="domain" description="Phospholipid/glycerol acyltransferase" evidence="6">
    <location>
        <begin position="81"/>
        <end position="196"/>
    </location>
</feature>
<sequence>MKESRPEAADFPKLNFRFLFAAFVTLFATLLFGSLALLGMLIRLPLPVLEKFSRFWARCILGASGIRVQLRGLEHLSESAAVMVGNHQGMFDILVLLGYLSRPPVFVAKQELFKIPLFGQAMLALGHIPVDRKDREKAIASIQKGTQKLNKNEQKVVFFPEGTRTRDGQMLPFKKGAFVFAQESGLPLTPFMIRGSYQALPPGVRVVRPGLIEVVFLPSVDPGSYSVEQRELLIEAVRQQIENQLHLSEQRAEIPG</sequence>
<dbReference type="InterPro" id="IPR002123">
    <property type="entry name" value="Plipid/glycerol_acylTrfase"/>
</dbReference>
<dbReference type="Pfam" id="PF01553">
    <property type="entry name" value="Acyltransferase"/>
    <property type="match status" value="1"/>
</dbReference>
<comment type="caution">
    <text evidence="7">The sequence shown here is derived from an EMBL/GenBank/DDBJ whole genome shotgun (WGS) entry which is preliminary data.</text>
</comment>
<comment type="catalytic activity">
    <reaction evidence="4">
        <text>a 1-acyl-sn-glycero-3-phosphate + an acyl-CoA = a 1,2-diacyl-sn-glycero-3-phosphate + CoA</text>
        <dbReference type="Rhea" id="RHEA:19709"/>
        <dbReference type="ChEBI" id="CHEBI:57287"/>
        <dbReference type="ChEBI" id="CHEBI:57970"/>
        <dbReference type="ChEBI" id="CHEBI:58342"/>
        <dbReference type="ChEBI" id="CHEBI:58608"/>
        <dbReference type="EC" id="2.3.1.51"/>
    </reaction>
</comment>
<dbReference type="NCBIfam" id="TIGR00530">
    <property type="entry name" value="AGP_acyltrn"/>
    <property type="match status" value="1"/>
</dbReference>
<gene>
    <name evidence="7" type="ORF">COW36_00530</name>
</gene>
<evidence type="ECO:0000256" key="5">
    <source>
        <dbReference type="SAM" id="Phobius"/>
    </source>
</evidence>
<dbReference type="GO" id="GO:0016020">
    <property type="term" value="C:membrane"/>
    <property type="evidence" value="ECO:0007669"/>
    <property type="project" value="InterPro"/>
</dbReference>
<evidence type="ECO:0000259" key="6">
    <source>
        <dbReference type="SMART" id="SM00563"/>
    </source>
</evidence>
<keyword evidence="4" id="KW-0444">Lipid biosynthesis</keyword>
<evidence type="ECO:0000256" key="4">
    <source>
        <dbReference type="RuleBase" id="RU361267"/>
    </source>
</evidence>
<dbReference type="SMART" id="SM00563">
    <property type="entry name" value="PlsC"/>
    <property type="match status" value="1"/>
</dbReference>
<dbReference type="EMBL" id="PFFQ01000004">
    <property type="protein sequence ID" value="PIW19358.1"/>
    <property type="molecule type" value="Genomic_DNA"/>
</dbReference>
<evidence type="ECO:0000313" key="8">
    <source>
        <dbReference type="Proteomes" id="UP000231019"/>
    </source>
</evidence>
<dbReference type="Proteomes" id="UP000231019">
    <property type="component" value="Unassembled WGS sequence"/>
</dbReference>
<dbReference type="CDD" id="cd07989">
    <property type="entry name" value="LPLAT_AGPAT-like"/>
    <property type="match status" value="1"/>
</dbReference>
<keyword evidence="3 4" id="KW-0012">Acyltransferase</keyword>
<evidence type="ECO:0000313" key="7">
    <source>
        <dbReference type="EMBL" id="PIW19358.1"/>
    </source>
</evidence>
<organism evidence="7 8">
    <name type="scientific">bacterium (Candidatus Blackallbacteria) CG17_big_fil_post_rev_8_21_14_2_50_48_46</name>
    <dbReference type="NCBI Taxonomy" id="2014261"/>
    <lineage>
        <taxon>Bacteria</taxon>
        <taxon>Candidatus Blackallbacteria</taxon>
    </lineage>
</organism>
<accession>A0A2M7GB05</accession>
<evidence type="ECO:0000256" key="3">
    <source>
        <dbReference type="ARBA" id="ARBA00023315"/>
    </source>
</evidence>
<keyword evidence="5" id="KW-1133">Transmembrane helix</keyword>